<proteinExistence type="predicted"/>
<name>A0A5E4TJT4_9BURK</name>
<keyword evidence="3" id="KW-1185">Reference proteome</keyword>
<evidence type="ECO:0000313" key="2">
    <source>
        <dbReference type="EMBL" id="VVD88160.1"/>
    </source>
</evidence>
<dbReference type="Proteomes" id="UP000366819">
    <property type="component" value="Unassembled WGS sequence"/>
</dbReference>
<evidence type="ECO:0000313" key="3">
    <source>
        <dbReference type="Proteomes" id="UP000366819"/>
    </source>
</evidence>
<dbReference type="AlphaFoldDB" id="A0A5E4TJT4"/>
<gene>
    <name evidence="2" type="ORF">PAQ31011_01484</name>
</gene>
<keyword evidence="1" id="KW-0472">Membrane</keyword>
<dbReference type="EMBL" id="CABPSN010000002">
    <property type="protein sequence ID" value="VVD88160.1"/>
    <property type="molecule type" value="Genomic_DNA"/>
</dbReference>
<dbReference type="RefSeq" id="WP_150575195.1">
    <property type="nucleotide sequence ID" value="NZ_CABPSN010000002.1"/>
</dbReference>
<accession>A0A5E4TJT4</accession>
<reference evidence="2 3" key="1">
    <citation type="submission" date="2019-08" db="EMBL/GenBank/DDBJ databases">
        <authorList>
            <person name="Peeters C."/>
        </authorList>
    </citation>
    <scope>NUCLEOTIDE SEQUENCE [LARGE SCALE GENOMIC DNA]</scope>
    <source>
        <strain evidence="2 3">LMG 31011</strain>
    </source>
</reference>
<sequence>MNRRPLSPGAHSLDAYIVRVRWRLSAAVDWAGASALWGLAALVIVVVAKFAWLAPALHREHQQIDARQAELARLTQRVSAAAASDSAKQAAAGSPPGYALALGKVFDVLDGSGMQVADVQYQIARPRSAKDGRPHLVVTLPVVGTYLDIRRALGQLSTMPGIGIEALILERKQVADARVTARLRLTLREDDA</sequence>
<feature type="transmembrane region" description="Helical" evidence="1">
    <location>
        <begin position="30"/>
        <end position="52"/>
    </location>
</feature>
<evidence type="ECO:0000256" key="1">
    <source>
        <dbReference type="SAM" id="Phobius"/>
    </source>
</evidence>
<evidence type="ECO:0008006" key="4">
    <source>
        <dbReference type="Google" id="ProtNLM"/>
    </source>
</evidence>
<keyword evidence="1" id="KW-1133">Transmembrane helix</keyword>
<organism evidence="2 3">
    <name type="scientific">Pandoraea aquatica</name>
    <dbReference type="NCBI Taxonomy" id="2508290"/>
    <lineage>
        <taxon>Bacteria</taxon>
        <taxon>Pseudomonadati</taxon>
        <taxon>Pseudomonadota</taxon>
        <taxon>Betaproteobacteria</taxon>
        <taxon>Burkholderiales</taxon>
        <taxon>Burkholderiaceae</taxon>
        <taxon>Pandoraea</taxon>
    </lineage>
</organism>
<protein>
    <recommendedName>
        <fullName evidence="4">Pilus assembly protein PilO</fullName>
    </recommendedName>
</protein>
<keyword evidence="1" id="KW-0812">Transmembrane</keyword>